<dbReference type="PANTHER" id="PTHR24406">
    <property type="entry name" value="TRANSCRIPTIONAL REPRESSOR CTCFL-RELATED"/>
    <property type="match status" value="1"/>
</dbReference>
<evidence type="ECO:0000256" key="3">
    <source>
        <dbReference type="ARBA" id="ARBA00022723"/>
    </source>
</evidence>
<dbReference type="EnsemblMetazoa" id="LLOJ010011-RA">
    <property type="protein sequence ID" value="LLOJ010011-PA"/>
    <property type="gene ID" value="LLOJ010011"/>
</dbReference>
<evidence type="ECO:0000256" key="10">
    <source>
        <dbReference type="ARBA" id="ARBA00023242"/>
    </source>
</evidence>
<comment type="subcellular location">
    <subcellularLocation>
        <location evidence="1">Nucleus</location>
    </subcellularLocation>
</comment>
<keyword evidence="9" id="KW-0804">Transcription</keyword>
<dbReference type="EMBL" id="AJWK01035251">
    <property type="status" value="NOT_ANNOTATED_CDS"/>
    <property type="molecule type" value="Genomic_DNA"/>
</dbReference>
<dbReference type="GO" id="GO:0005634">
    <property type="term" value="C:nucleus"/>
    <property type="evidence" value="ECO:0007669"/>
    <property type="project" value="UniProtKB-SubCell"/>
</dbReference>
<proteinExistence type="inferred from homology"/>
<feature type="region of interest" description="Disordered" evidence="12">
    <location>
        <begin position="183"/>
        <end position="243"/>
    </location>
</feature>
<keyword evidence="10" id="KW-0539">Nucleus</keyword>
<feature type="domain" description="C2H2-type" evidence="13">
    <location>
        <begin position="343"/>
        <end position="371"/>
    </location>
</feature>
<dbReference type="VEuPathDB" id="VectorBase:LLOJ010011"/>
<keyword evidence="15" id="KW-1185">Reference proteome</keyword>
<evidence type="ECO:0000313" key="15">
    <source>
        <dbReference type="Proteomes" id="UP000092461"/>
    </source>
</evidence>
<keyword evidence="6" id="KW-0862">Zinc</keyword>
<feature type="compositionally biased region" description="Basic and acidic residues" evidence="12">
    <location>
        <begin position="183"/>
        <end position="193"/>
    </location>
</feature>
<dbReference type="GO" id="GO:0003677">
    <property type="term" value="F:DNA binding"/>
    <property type="evidence" value="ECO:0007669"/>
    <property type="project" value="UniProtKB-KW"/>
</dbReference>
<feature type="domain" description="C2H2-type" evidence="13">
    <location>
        <begin position="404"/>
        <end position="431"/>
    </location>
</feature>
<dbReference type="InterPro" id="IPR013087">
    <property type="entry name" value="Znf_C2H2_type"/>
</dbReference>
<dbReference type="PROSITE" id="PS50157">
    <property type="entry name" value="ZINC_FINGER_C2H2_2"/>
    <property type="match status" value="6"/>
</dbReference>
<feature type="domain" description="C2H2-type" evidence="13">
    <location>
        <begin position="460"/>
        <end position="488"/>
    </location>
</feature>
<evidence type="ECO:0000256" key="2">
    <source>
        <dbReference type="ARBA" id="ARBA00006991"/>
    </source>
</evidence>
<evidence type="ECO:0000256" key="5">
    <source>
        <dbReference type="ARBA" id="ARBA00022771"/>
    </source>
</evidence>
<keyword evidence="7" id="KW-0805">Transcription regulation</keyword>
<accession>A0A1B0CY13</accession>
<evidence type="ECO:0000256" key="1">
    <source>
        <dbReference type="ARBA" id="ARBA00004123"/>
    </source>
</evidence>
<feature type="domain" description="C2H2-type" evidence="13">
    <location>
        <begin position="432"/>
        <end position="459"/>
    </location>
</feature>
<feature type="compositionally biased region" description="Basic and acidic residues" evidence="12">
    <location>
        <begin position="105"/>
        <end position="116"/>
    </location>
</feature>
<dbReference type="InterPro" id="IPR050888">
    <property type="entry name" value="ZnF_C2H2-type_TF"/>
</dbReference>
<reference evidence="14" key="1">
    <citation type="submission" date="2020-05" db="UniProtKB">
        <authorList>
            <consortium name="EnsemblMetazoa"/>
        </authorList>
    </citation>
    <scope>IDENTIFICATION</scope>
    <source>
        <strain evidence="14">Jacobina</strain>
    </source>
</reference>
<name>A0A1B0CY13_LUTLO</name>
<evidence type="ECO:0000259" key="13">
    <source>
        <dbReference type="PROSITE" id="PS50157"/>
    </source>
</evidence>
<dbReference type="SMART" id="SM00355">
    <property type="entry name" value="ZnF_C2H2"/>
    <property type="match status" value="9"/>
</dbReference>
<dbReference type="Gene3D" id="3.30.160.60">
    <property type="entry name" value="Classic Zinc Finger"/>
    <property type="match status" value="6"/>
</dbReference>
<feature type="domain" description="C2H2-type" evidence="13">
    <location>
        <begin position="315"/>
        <end position="342"/>
    </location>
</feature>
<organism evidence="14 15">
    <name type="scientific">Lutzomyia longipalpis</name>
    <name type="common">Sand fly</name>
    <dbReference type="NCBI Taxonomy" id="7200"/>
    <lineage>
        <taxon>Eukaryota</taxon>
        <taxon>Metazoa</taxon>
        <taxon>Ecdysozoa</taxon>
        <taxon>Arthropoda</taxon>
        <taxon>Hexapoda</taxon>
        <taxon>Insecta</taxon>
        <taxon>Pterygota</taxon>
        <taxon>Neoptera</taxon>
        <taxon>Endopterygota</taxon>
        <taxon>Diptera</taxon>
        <taxon>Nematocera</taxon>
        <taxon>Psychodoidea</taxon>
        <taxon>Psychodidae</taxon>
        <taxon>Lutzomyia</taxon>
        <taxon>Lutzomyia</taxon>
    </lineage>
</organism>
<dbReference type="SUPFAM" id="SSF57667">
    <property type="entry name" value="beta-beta-alpha zinc fingers"/>
    <property type="match status" value="3"/>
</dbReference>
<evidence type="ECO:0000256" key="6">
    <source>
        <dbReference type="ARBA" id="ARBA00022833"/>
    </source>
</evidence>
<keyword evidence="3" id="KW-0479">Metal-binding</keyword>
<keyword evidence="5 11" id="KW-0863">Zinc-finger</keyword>
<dbReference type="PROSITE" id="PS00028">
    <property type="entry name" value="ZINC_FINGER_C2H2_1"/>
    <property type="match status" value="7"/>
</dbReference>
<feature type="region of interest" description="Disordered" evidence="12">
    <location>
        <begin position="94"/>
        <end position="128"/>
    </location>
</feature>
<evidence type="ECO:0000313" key="14">
    <source>
        <dbReference type="EnsemblMetazoa" id="LLOJ010011-PA"/>
    </source>
</evidence>
<dbReference type="Pfam" id="PF00096">
    <property type="entry name" value="zf-C2H2"/>
    <property type="match status" value="5"/>
</dbReference>
<protein>
    <recommendedName>
        <fullName evidence="13">C2H2-type domain-containing protein</fullName>
    </recommendedName>
</protein>
<dbReference type="SMART" id="SM00868">
    <property type="entry name" value="zf-AD"/>
    <property type="match status" value="1"/>
</dbReference>
<dbReference type="InterPro" id="IPR036236">
    <property type="entry name" value="Znf_C2H2_sf"/>
</dbReference>
<dbReference type="InterPro" id="IPR012934">
    <property type="entry name" value="Znf_AD"/>
</dbReference>
<evidence type="ECO:0000256" key="4">
    <source>
        <dbReference type="ARBA" id="ARBA00022737"/>
    </source>
</evidence>
<dbReference type="VEuPathDB" id="VectorBase:LLONM1_008466"/>
<comment type="similarity">
    <text evidence="2">Belongs to the krueppel C2H2-type zinc-finger protein family.</text>
</comment>
<dbReference type="FunFam" id="3.30.160.60:FF:001480">
    <property type="entry name" value="Si:cabz01071911.3"/>
    <property type="match status" value="1"/>
</dbReference>
<dbReference type="Proteomes" id="UP000092461">
    <property type="component" value="Unassembled WGS sequence"/>
</dbReference>
<evidence type="ECO:0000256" key="7">
    <source>
        <dbReference type="ARBA" id="ARBA00023015"/>
    </source>
</evidence>
<feature type="compositionally biased region" description="Polar residues" evidence="12">
    <location>
        <begin position="216"/>
        <end position="234"/>
    </location>
</feature>
<feature type="compositionally biased region" description="Polar residues" evidence="12">
    <location>
        <begin position="94"/>
        <end position="103"/>
    </location>
</feature>
<feature type="compositionally biased region" description="Acidic residues" evidence="12">
    <location>
        <begin position="117"/>
        <end position="127"/>
    </location>
</feature>
<dbReference type="AlphaFoldDB" id="A0A1B0CY13"/>
<keyword evidence="4" id="KW-0677">Repeat</keyword>
<evidence type="ECO:0000256" key="11">
    <source>
        <dbReference type="PROSITE-ProRule" id="PRU00042"/>
    </source>
</evidence>
<keyword evidence="8" id="KW-0238">DNA-binding</keyword>
<feature type="domain" description="C2H2-type" evidence="13">
    <location>
        <begin position="376"/>
        <end position="403"/>
    </location>
</feature>
<evidence type="ECO:0000256" key="12">
    <source>
        <dbReference type="SAM" id="MobiDB-lite"/>
    </source>
</evidence>
<evidence type="ECO:0000256" key="9">
    <source>
        <dbReference type="ARBA" id="ARBA00023163"/>
    </source>
</evidence>
<evidence type="ECO:0000256" key="8">
    <source>
        <dbReference type="ARBA" id="ARBA00023125"/>
    </source>
</evidence>
<sequence>MELINGKSCRTCLSNGIPLTSLDVKLFDGIDGESMLNFLLGSSRKVKKDFFWICVPCRKNLISSYCYKLQCLESEEKIFQEFCQFTSPPDAACETSQEPTMLSPSKEDENDTRASVEDPEEFPDTNEPESFFLEDLDKKSTAQEKILKYWLCRKCDLLFPERQGYDRHKCEQSRDHLSYAKHCQEHSHSEESQKIIQGCKSSEEEVQSPKPRSLKKTQPTFRTRTSGEGQAGKSSSEKLPDTKKISIGLSNTADVISCPKCFATFPDKDSRRKHYSREHLLPPRKRTTTVCEDCGKTVQTRYLRSHKITHREKSFFCAFCGAGFISKERLKMHIRIHTKEETYICPYCNRGFVHWGTRRDHIRSVHEGNADNFKNYKCDLCDQKYRKKFHLDVHMRKHTGEKPYQCPQCEKRYRYKNGLKEHLVSHTNEKNMICTICSKSFALRKYLMQHMVTHSEVRKHVCDICNRGFTQKHVLKSHRRANHPDHPELLPK</sequence>
<dbReference type="GO" id="GO:0008270">
    <property type="term" value="F:zinc ion binding"/>
    <property type="evidence" value="ECO:0007669"/>
    <property type="project" value="UniProtKB-KW"/>
</dbReference>